<gene>
    <name evidence="2" type="ORF">DRJ31_05715</name>
</gene>
<dbReference type="Gene3D" id="3.30.870.10">
    <property type="entry name" value="Endonuclease Chain A"/>
    <property type="match status" value="1"/>
</dbReference>
<protein>
    <recommendedName>
        <fullName evidence="1">Transcription regulator TrmB N-terminal domain-containing protein</fullName>
    </recommendedName>
</protein>
<sequence>MIVAGEEPMREFKELLLKLGFTEEEAKSYLNLVEKADGEVVERVYEVFEVSEDEARDILASLVRKGAVFVEHNRVKAAAPRDFVYKLLENRKRELEKAFGEVDRAATELLRGLEPIYWEKRLGIKAEDLLEPLEDLKAMELRTTQIINRAMKEVRILAGRFDWYPRVREVLFAAHDRKVSIKVLLSTINDANQAIVKELKDMKAEVKKLPDEWYPIRGTLCDGKELVFLIWATKKDVKLPIYYRPSYTKNEGLISIFMDAFEKKWHESTPV</sequence>
<accession>A0A497EPX0</accession>
<feature type="domain" description="Transcription regulator TrmB N-terminal" evidence="1">
    <location>
        <begin position="16"/>
        <end position="80"/>
    </location>
</feature>
<evidence type="ECO:0000313" key="3">
    <source>
        <dbReference type="Proteomes" id="UP000278475"/>
    </source>
</evidence>
<dbReference type="AlphaFoldDB" id="A0A497EPX0"/>
<name>A0A497EPX0_9CREN</name>
<evidence type="ECO:0000259" key="1">
    <source>
        <dbReference type="Pfam" id="PF01978"/>
    </source>
</evidence>
<dbReference type="PANTHER" id="PTHR34293:SF1">
    <property type="entry name" value="HTH-TYPE TRANSCRIPTIONAL REGULATOR TRMBL2"/>
    <property type="match status" value="1"/>
</dbReference>
<dbReference type="PANTHER" id="PTHR34293">
    <property type="entry name" value="HTH-TYPE TRANSCRIPTIONAL REGULATOR TRMBL2"/>
    <property type="match status" value="1"/>
</dbReference>
<dbReference type="InterPro" id="IPR036388">
    <property type="entry name" value="WH-like_DNA-bd_sf"/>
</dbReference>
<comment type="caution">
    <text evidence="2">The sequence shown here is derived from an EMBL/GenBank/DDBJ whole genome shotgun (WGS) entry which is preliminary data.</text>
</comment>
<dbReference type="InterPro" id="IPR051797">
    <property type="entry name" value="TrmB-like"/>
</dbReference>
<proteinExistence type="predicted"/>
<organism evidence="2 3">
    <name type="scientific">Thermoproteota archaeon</name>
    <dbReference type="NCBI Taxonomy" id="2056631"/>
    <lineage>
        <taxon>Archaea</taxon>
        <taxon>Thermoproteota</taxon>
    </lineage>
</organism>
<dbReference type="Gene3D" id="1.10.10.10">
    <property type="entry name" value="Winged helix-like DNA-binding domain superfamily/Winged helix DNA-binding domain"/>
    <property type="match status" value="1"/>
</dbReference>
<dbReference type="Pfam" id="PF01978">
    <property type="entry name" value="TrmB"/>
    <property type="match status" value="1"/>
</dbReference>
<evidence type="ECO:0000313" key="2">
    <source>
        <dbReference type="EMBL" id="RLE49239.1"/>
    </source>
</evidence>
<dbReference type="InterPro" id="IPR002831">
    <property type="entry name" value="Tscrpt_reg_TrmB_N"/>
</dbReference>
<dbReference type="Proteomes" id="UP000278475">
    <property type="component" value="Unassembled WGS sequence"/>
</dbReference>
<dbReference type="EMBL" id="QMQV01000046">
    <property type="protein sequence ID" value="RLE49239.1"/>
    <property type="molecule type" value="Genomic_DNA"/>
</dbReference>
<reference evidence="2 3" key="1">
    <citation type="submission" date="2018-06" db="EMBL/GenBank/DDBJ databases">
        <title>Extensive metabolic versatility and redundancy in microbially diverse, dynamic hydrothermal sediments.</title>
        <authorList>
            <person name="Dombrowski N."/>
            <person name="Teske A."/>
            <person name="Baker B.J."/>
        </authorList>
    </citation>
    <scope>NUCLEOTIDE SEQUENCE [LARGE SCALE GENOMIC DNA]</scope>
    <source>
        <strain evidence="2">B66_G16</strain>
    </source>
</reference>